<dbReference type="AlphaFoldDB" id="A0A445A420"/>
<gene>
    <name evidence="1" type="ORF">Ahy_B03g066464</name>
</gene>
<protein>
    <submittedName>
        <fullName evidence="1">Uncharacterized protein</fullName>
    </submittedName>
</protein>
<organism evidence="1 2">
    <name type="scientific">Arachis hypogaea</name>
    <name type="common">Peanut</name>
    <dbReference type="NCBI Taxonomy" id="3818"/>
    <lineage>
        <taxon>Eukaryota</taxon>
        <taxon>Viridiplantae</taxon>
        <taxon>Streptophyta</taxon>
        <taxon>Embryophyta</taxon>
        <taxon>Tracheophyta</taxon>
        <taxon>Spermatophyta</taxon>
        <taxon>Magnoliopsida</taxon>
        <taxon>eudicotyledons</taxon>
        <taxon>Gunneridae</taxon>
        <taxon>Pentapetalae</taxon>
        <taxon>rosids</taxon>
        <taxon>fabids</taxon>
        <taxon>Fabales</taxon>
        <taxon>Fabaceae</taxon>
        <taxon>Papilionoideae</taxon>
        <taxon>50 kb inversion clade</taxon>
        <taxon>dalbergioids sensu lato</taxon>
        <taxon>Dalbergieae</taxon>
        <taxon>Pterocarpus clade</taxon>
        <taxon>Arachis</taxon>
    </lineage>
</organism>
<comment type="caution">
    <text evidence="1">The sequence shown here is derived from an EMBL/GenBank/DDBJ whole genome shotgun (WGS) entry which is preliminary data.</text>
</comment>
<keyword evidence="2" id="KW-1185">Reference proteome</keyword>
<evidence type="ECO:0000313" key="1">
    <source>
        <dbReference type="EMBL" id="RYR21194.1"/>
    </source>
</evidence>
<name>A0A445A420_ARAHY</name>
<accession>A0A445A420</accession>
<dbReference type="Proteomes" id="UP000289738">
    <property type="component" value="Chromosome B03"/>
</dbReference>
<proteinExistence type="predicted"/>
<evidence type="ECO:0000313" key="2">
    <source>
        <dbReference type="Proteomes" id="UP000289738"/>
    </source>
</evidence>
<sequence>MRKESKNWHPIWTGDNGYEKFEAHGYLTNYAVDLKKKLCTCQCWMLTVNIYNVDLLHFLLKFSVCMHVLHCLR</sequence>
<dbReference type="EMBL" id="SDMP01000013">
    <property type="protein sequence ID" value="RYR21194.1"/>
    <property type="molecule type" value="Genomic_DNA"/>
</dbReference>
<reference evidence="1 2" key="1">
    <citation type="submission" date="2019-01" db="EMBL/GenBank/DDBJ databases">
        <title>Sequencing of cultivated peanut Arachis hypogaea provides insights into genome evolution and oil improvement.</title>
        <authorList>
            <person name="Chen X."/>
        </authorList>
    </citation>
    <scope>NUCLEOTIDE SEQUENCE [LARGE SCALE GENOMIC DNA]</scope>
    <source>
        <strain evidence="2">cv. Fuhuasheng</strain>
        <tissue evidence="1">Leaves</tissue>
    </source>
</reference>